<protein>
    <submittedName>
        <fullName evidence="2">Cadmium transporter</fullName>
    </submittedName>
</protein>
<keyword evidence="3" id="KW-1185">Reference proteome</keyword>
<dbReference type="EMBL" id="BONG01000043">
    <property type="protein sequence ID" value="GIF92312.1"/>
    <property type="molecule type" value="Genomic_DNA"/>
</dbReference>
<evidence type="ECO:0000313" key="3">
    <source>
        <dbReference type="Proteomes" id="UP000619293"/>
    </source>
</evidence>
<organism evidence="2 3">
    <name type="scientific">Catellatospora chokoriensis</name>
    <dbReference type="NCBI Taxonomy" id="310353"/>
    <lineage>
        <taxon>Bacteria</taxon>
        <taxon>Bacillati</taxon>
        <taxon>Actinomycetota</taxon>
        <taxon>Actinomycetes</taxon>
        <taxon>Micromonosporales</taxon>
        <taxon>Micromonosporaceae</taxon>
        <taxon>Catellatospora</taxon>
    </lineage>
</organism>
<feature type="transmembrane region" description="Helical" evidence="1">
    <location>
        <begin position="26"/>
        <end position="50"/>
    </location>
</feature>
<comment type="caution">
    <text evidence="2">The sequence shown here is derived from an EMBL/GenBank/DDBJ whole genome shotgun (WGS) entry which is preliminary data.</text>
</comment>
<dbReference type="AlphaFoldDB" id="A0A8J3JWC0"/>
<dbReference type="InterPro" id="IPR004676">
    <property type="entry name" value="Cd-R_transporter"/>
</dbReference>
<evidence type="ECO:0000256" key="1">
    <source>
        <dbReference type="SAM" id="Phobius"/>
    </source>
</evidence>
<proteinExistence type="predicted"/>
<sequence length="217" mass="22203">MELDTLGAGSADGRRLPGVDHLAGTLGAAVALFAGTNVDDLIVLTVLFLSSRTTGRPRRWEIWTGQYAGIAALVGASALAAAGLAVVPDRWVGLLGLVPLLLGVRALVQTLRSRGDGGPPPAVATTAPAVAGVTVANGADNIAVYTPVFRTVGVTDSLVTVAVFAVLVAVWCATAAWLGSHPRVVAFIERYGHWLVPAVFIAIGLLIILESPLLAGS</sequence>
<feature type="transmembrane region" description="Helical" evidence="1">
    <location>
        <begin position="158"/>
        <end position="179"/>
    </location>
</feature>
<feature type="transmembrane region" description="Helical" evidence="1">
    <location>
        <begin position="62"/>
        <end position="85"/>
    </location>
</feature>
<keyword evidence="1" id="KW-1133">Transmembrane helix</keyword>
<name>A0A8J3JWC0_9ACTN</name>
<gene>
    <name evidence="2" type="ORF">Cch02nite_57560</name>
</gene>
<accession>A0A8J3JWC0</accession>
<keyword evidence="1" id="KW-0472">Membrane</keyword>
<feature type="transmembrane region" description="Helical" evidence="1">
    <location>
        <begin position="91"/>
        <end position="108"/>
    </location>
</feature>
<keyword evidence="1" id="KW-0812">Transmembrane</keyword>
<evidence type="ECO:0000313" key="2">
    <source>
        <dbReference type="EMBL" id="GIF92312.1"/>
    </source>
</evidence>
<dbReference type="Proteomes" id="UP000619293">
    <property type="component" value="Unassembled WGS sequence"/>
</dbReference>
<dbReference type="Pfam" id="PF03596">
    <property type="entry name" value="Cad"/>
    <property type="match status" value="1"/>
</dbReference>
<reference evidence="2 3" key="1">
    <citation type="submission" date="2021-01" db="EMBL/GenBank/DDBJ databases">
        <title>Whole genome shotgun sequence of Catellatospora chokoriensis NBRC 107358.</title>
        <authorList>
            <person name="Komaki H."/>
            <person name="Tamura T."/>
        </authorList>
    </citation>
    <scope>NUCLEOTIDE SEQUENCE [LARGE SCALE GENOMIC DNA]</scope>
    <source>
        <strain evidence="2 3">NBRC 107358</strain>
    </source>
</reference>
<feature type="transmembrane region" description="Helical" evidence="1">
    <location>
        <begin position="191"/>
        <end position="209"/>
    </location>
</feature>